<keyword evidence="3" id="KW-0677">Repeat</keyword>
<dbReference type="GO" id="GO:0097361">
    <property type="term" value="C:cytosolic [4Fe-4S] assembly targeting complex"/>
    <property type="evidence" value="ECO:0007669"/>
    <property type="project" value="UniProtKB-UniRule"/>
</dbReference>
<dbReference type="PANTHER" id="PTHR12891:SF0">
    <property type="entry name" value="MMS19 NUCLEOTIDE EXCISION REPAIR PROTEIN HOMOLOG"/>
    <property type="match status" value="1"/>
</dbReference>
<sequence length="1044" mass="115410">MDRLISTYILAQTDSQEQADAAIQDIVKDVGTNPTKLLMLVQGLGEYLISDEAFVRSKATALLSTTLATLDQSKVNASAVTVLVEFYCDRLTDQACVPELLKGLLALSKFDKFTGVDCIKSVKAILALVNVQTYQQTARHYVFLFFESVIKRYSQKLKAISSDFVFGFIQCLDGEKDPRNLMLAFTLIKSIIQEFDIAQHVEDLFEVTFCYFPITFRPPPDDPYGITSEHLKVGLRDCLAATPYFAKFALPLLLEKLSSSSGSAKKDSMETIAACAPVYGSSALTPYAEELWSGLQNEIFHATGDELEQVALNTLQVITTELSMGVSLGGSNDPVEKFLRPIISDCMTQLQKPEMKLAKPSGKILKACAMASDPACTAITLATIPTLLSQYTSSDQSTRKKALLDVLLDFLEASKVLYGSAGQPTEHDTDFVTPLLTFKDRFFELFTNALLSSNEYNALRLAGVKGLHGMILLREFLSETEISYAIQYFVRIVLEDPDVELQETALNSLSSLALIMPGVVRSMALPSFFEMLPTSQNDMDVDTVVQKKSPEYILNAVTKIGAEPTLFADVVPQILEKLDLVANDFSSTHATYPIALLTTLLVLLRSKASQGHSDLPQYLDNLVPRLIGLCIYPTVSLDDGDSIMKNAEILEVVAGITRVVMIHVDTRAQQEFVKAIFRFFVSEDLSALAMTKETAQHVPFTPLRHDSRVSQQNACVLFSTVIDGCRQQTVLPVDNLQQFTGSLVDVAIKTTNVTQRTALSKAVATILNKYNKGGVMESFINQTLIPELHNVIRQDQAAFETKEAALIMYTWITKAMVLSTSAIGYDMTGELMSIFSVPRLGKIAADGFNLVIGEQRDVLTKESFAVLRLLYKQRFFNHCVPVLVKGFESSADEVRHNFLIALSHVLRNIPKQVLLTELPPLLPMLVHSLSFPDPELKSSTIETFQIITKDAPGLMAEHLSTLTPLLISLTNANDPANTMKVRSTALKCLGAQPTSLPFTALRPYKTQVLKELEKCLDDRKRVVRREAVECRSQWFTLNGSIASA</sequence>
<evidence type="ECO:0000256" key="4">
    <source>
        <dbReference type="ARBA" id="ARBA00023242"/>
    </source>
</evidence>
<comment type="subcellular location">
    <subcellularLocation>
        <location evidence="1 5">Nucleus</location>
    </subcellularLocation>
</comment>
<comment type="caution">
    <text evidence="8">The sequence shown here is derived from an EMBL/GenBank/DDBJ whole genome shotgun (WGS) entry which is preliminary data.</text>
</comment>
<dbReference type="AlphaFoldDB" id="A0A9P6R6D7"/>
<reference evidence="8" key="1">
    <citation type="journal article" date="2020" name="Fungal Divers.">
        <title>Resolving the Mortierellaceae phylogeny through synthesis of multi-gene phylogenetics and phylogenomics.</title>
        <authorList>
            <person name="Vandepol N."/>
            <person name="Liber J."/>
            <person name="Desiro A."/>
            <person name="Na H."/>
            <person name="Kennedy M."/>
            <person name="Barry K."/>
            <person name="Grigoriev I.V."/>
            <person name="Miller A.N."/>
            <person name="O'Donnell K."/>
            <person name="Stajich J.E."/>
            <person name="Bonito G."/>
        </authorList>
    </citation>
    <scope>NUCLEOTIDE SEQUENCE</scope>
    <source>
        <strain evidence="8">NVP60</strain>
    </source>
</reference>
<evidence type="ECO:0000313" key="8">
    <source>
        <dbReference type="EMBL" id="KAG0311089.1"/>
    </source>
</evidence>
<keyword evidence="9" id="KW-1185">Reference proteome</keyword>
<evidence type="ECO:0000259" key="6">
    <source>
        <dbReference type="Pfam" id="PF12460"/>
    </source>
</evidence>
<keyword evidence="4 5" id="KW-0539">Nucleus</keyword>
<keyword evidence="5" id="KW-0227">DNA damage</keyword>
<dbReference type="InterPro" id="IPR039920">
    <property type="entry name" value="MMS19"/>
</dbReference>
<dbReference type="PANTHER" id="PTHR12891">
    <property type="entry name" value="DNA REPAIR/TRANSCRIPTION PROTEIN MET18/MMS19"/>
    <property type="match status" value="1"/>
</dbReference>
<dbReference type="GO" id="GO:0006281">
    <property type="term" value="P:DNA repair"/>
    <property type="evidence" value="ECO:0007669"/>
    <property type="project" value="UniProtKB-UniRule"/>
</dbReference>
<keyword evidence="5" id="KW-0234">DNA repair</keyword>
<dbReference type="GO" id="GO:0005634">
    <property type="term" value="C:nucleus"/>
    <property type="evidence" value="ECO:0007669"/>
    <property type="project" value="UniProtKB-SubCell"/>
</dbReference>
<accession>A0A9P6R6D7</accession>
<dbReference type="Gene3D" id="1.25.10.10">
    <property type="entry name" value="Leucine-rich Repeat Variant"/>
    <property type="match status" value="2"/>
</dbReference>
<evidence type="ECO:0000256" key="5">
    <source>
        <dbReference type="RuleBase" id="RU367072"/>
    </source>
</evidence>
<gene>
    <name evidence="8" type="ORF">BGZ97_012084</name>
</gene>
<comment type="function">
    <text evidence="5">Key component of the cytosolic iron-sulfur protein assembly (CIA) complex, a multiprotein complex that mediates the incorporation of iron-sulfur cluster into apoproteins specifically involved in DNA metabolism and genomic integrity. In the CIA complex, MMS19 acts as an adapter between early-acting CIA components and a subset of cellular target iron-sulfur proteins.</text>
</comment>
<dbReference type="Proteomes" id="UP000823405">
    <property type="component" value="Unassembled WGS sequence"/>
</dbReference>
<feature type="domain" description="MMS19 N-terminal" evidence="7">
    <location>
        <begin position="41"/>
        <end position="301"/>
    </location>
</feature>
<dbReference type="Pfam" id="PF12460">
    <property type="entry name" value="MMS19_C"/>
    <property type="match status" value="1"/>
</dbReference>
<evidence type="ECO:0000259" key="7">
    <source>
        <dbReference type="Pfam" id="PF14500"/>
    </source>
</evidence>
<dbReference type="GO" id="GO:0051604">
    <property type="term" value="P:protein maturation"/>
    <property type="evidence" value="ECO:0007669"/>
    <property type="project" value="UniProtKB-UniRule"/>
</dbReference>
<dbReference type="GO" id="GO:0016226">
    <property type="term" value="P:iron-sulfur cluster assembly"/>
    <property type="evidence" value="ECO:0007669"/>
    <property type="project" value="UniProtKB-UniRule"/>
</dbReference>
<evidence type="ECO:0000256" key="2">
    <source>
        <dbReference type="ARBA" id="ARBA00009340"/>
    </source>
</evidence>
<evidence type="ECO:0000313" key="9">
    <source>
        <dbReference type="Proteomes" id="UP000823405"/>
    </source>
</evidence>
<comment type="similarity">
    <text evidence="2 5">Belongs to the MET18/MMS19 family.</text>
</comment>
<dbReference type="InterPro" id="IPR011989">
    <property type="entry name" value="ARM-like"/>
</dbReference>
<protein>
    <recommendedName>
        <fullName evidence="5">MMS19 nucleotide excision repair protein</fullName>
    </recommendedName>
</protein>
<proteinExistence type="inferred from homology"/>
<organism evidence="8 9">
    <name type="scientific">Linnemannia gamsii</name>
    <dbReference type="NCBI Taxonomy" id="64522"/>
    <lineage>
        <taxon>Eukaryota</taxon>
        <taxon>Fungi</taxon>
        <taxon>Fungi incertae sedis</taxon>
        <taxon>Mucoromycota</taxon>
        <taxon>Mortierellomycotina</taxon>
        <taxon>Mortierellomycetes</taxon>
        <taxon>Mortierellales</taxon>
        <taxon>Mortierellaceae</taxon>
        <taxon>Linnemannia</taxon>
    </lineage>
</organism>
<dbReference type="SUPFAM" id="SSF48371">
    <property type="entry name" value="ARM repeat"/>
    <property type="match status" value="2"/>
</dbReference>
<dbReference type="OrthoDB" id="342900at2759"/>
<dbReference type="InterPro" id="IPR024687">
    <property type="entry name" value="MMS19_C"/>
</dbReference>
<name>A0A9P6R6D7_9FUNG</name>
<dbReference type="Pfam" id="PF14500">
    <property type="entry name" value="MMS19_N"/>
    <property type="match status" value="1"/>
</dbReference>
<evidence type="ECO:0000256" key="3">
    <source>
        <dbReference type="ARBA" id="ARBA00022737"/>
    </source>
</evidence>
<dbReference type="InterPro" id="IPR016024">
    <property type="entry name" value="ARM-type_fold"/>
</dbReference>
<dbReference type="InterPro" id="IPR029240">
    <property type="entry name" value="MMS19_N"/>
</dbReference>
<dbReference type="EMBL" id="JAAAIN010000757">
    <property type="protein sequence ID" value="KAG0311089.1"/>
    <property type="molecule type" value="Genomic_DNA"/>
</dbReference>
<evidence type="ECO:0000256" key="1">
    <source>
        <dbReference type="ARBA" id="ARBA00004123"/>
    </source>
</evidence>
<feature type="domain" description="MMS19 C-terminal" evidence="6">
    <location>
        <begin position="553"/>
        <end position="991"/>
    </location>
</feature>